<sequence>MTNIFIIGHWIYQYILNIGKFTCFLYRIISNIIIILKRPKLVLQQIYFIGNKSILIIVVAGVFIGFILGLQGYYTLSKYKSEDALGLTIALSLIRELSPVVTAILFAGRAGTSITAEIGLMKAEEQLIAMKIMAVDPVRRIITPRFFAGVISMPLLSSIFCTSGLMGGWYIGVFSGVDSGVFWSQIQHGIDIKGDILNSLLKSLIFGIISISISLYEGWQSKPTPEGVSESITRSVVNGYLSILGINFLLTAIMFKN</sequence>
<dbReference type="InterPro" id="IPR030802">
    <property type="entry name" value="Permease_MalE"/>
</dbReference>
<proteinExistence type="inferred from homology"/>
<dbReference type="Pfam" id="PF02405">
    <property type="entry name" value="MlaE"/>
    <property type="match status" value="1"/>
</dbReference>
<evidence type="ECO:0000256" key="1">
    <source>
        <dbReference type="ARBA" id="ARBA00002460"/>
    </source>
</evidence>
<dbReference type="KEGG" id="kde:CDSE_0240"/>
<name>M1L1D7_9PROT</name>
<evidence type="ECO:0000256" key="5">
    <source>
        <dbReference type="ARBA" id="ARBA00020857"/>
    </source>
</evidence>
<evidence type="ECO:0000256" key="10">
    <source>
        <dbReference type="ARBA" id="ARBA00022989"/>
    </source>
</evidence>
<keyword evidence="14" id="KW-1185">Reference proteome</keyword>
<evidence type="ECO:0000256" key="2">
    <source>
        <dbReference type="ARBA" id="ARBA00004429"/>
    </source>
</evidence>
<comment type="subunit">
    <text evidence="4">The complex is composed of two ATP-binding proteins (MlaF), two transmembrane proteins (MlaE), two cytoplasmic solute-binding proteins (MlaB) and six periplasmic solute-binding proteins (MlaD).</text>
</comment>
<feature type="transmembrane region" description="Helical" evidence="12">
    <location>
        <begin position="196"/>
        <end position="216"/>
    </location>
</feature>
<evidence type="ECO:0000256" key="7">
    <source>
        <dbReference type="ARBA" id="ARBA00022475"/>
    </source>
</evidence>
<feature type="transmembrane region" description="Helical" evidence="12">
    <location>
        <begin position="142"/>
        <end position="160"/>
    </location>
</feature>
<dbReference type="EMBL" id="CP003803">
    <property type="protein sequence ID" value="AGF46593.1"/>
    <property type="molecule type" value="Genomic_DNA"/>
</dbReference>
<evidence type="ECO:0000256" key="6">
    <source>
        <dbReference type="ARBA" id="ARBA00022448"/>
    </source>
</evidence>
<dbReference type="RefSeq" id="WP_015396004.1">
    <property type="nucleotide sequence ID" value="NC_020294.1"/>
</dbReference>
<evidence type="ECO:0000313" key="13">
    <source>
        <dbReference type="EMBL" id="AGF46593.1"/>
    </source>
</evidence>
<dbReference type="GO" id="GO:0005548">
    <property type="term" value="F:phospholipid transporter activity"/>
    <property type="evidence" value="ECO:0007669"/>
    <property type="project" value="TreeGrafter"/>
</dbReference>
<comment type="function">
    <text evidence="1">Part of the ABC transporter complex MlaFEDB, which is involved in a phospholipid transport pathway that maintains lipid asymmetry in the outer membrane by retrograde trafficking of phospholipids from the outer membrane to the inner membrane. Probably responsible for the translocation of the substrate across the membrane.</text>
</comment>
<feature type="transmembrane region" description="Helical" evidence="12">
    <location>
        <begin position="236"/>
        <end position="255"/>
    </location>
</feature>
<dbReference type="InterPro" id="IPR053408">
    <property type="entry name" value="MlaE_Permease"/>
</dbReference>
<accession>M1L1D7</accession>
<evidence type="ECO:0000256" key="12">
    <source>
        <dbReference type="RuleBase" id="RU362044"/>
    </source>
</evidence>
<keyword evidence="11 12" id="KW-0472">Membrane</keyword>
<dbReference type="PATRIC" id="fig|1208919.3.peg.31"/>
<dbReference type="eggNOG" id="COG0767">
    <property type="taxonomic scope" value="Bacteria"/>
</dbReference>
<keyword evidence="10 12" id="KW-1133">Transmembrane helix</keyword>
<comment type="similarity">
    <text evidence="3 12">Belongs to the MlaE permease family.</text>
</comment>
<dbReference type="GO" id="GO:0043190">
    <property type="term" value="C:ATP-binding cassette (ABC) transporter complex"/>
    <property type="evidence" value="ECO:0007669"/>
    <property type="project" value="InterPro"/>
</dbReference>
<keyword evidence="6" id="KW-0813">Transport</keyword>
<evidence type="ECO:0000256" key="3">
    <source>
        <dbReference type="ARBA" id="ARBA00007556"/>
    </source>
</evidence>
<dbReference type="PANTHER" id="PTHR30188">
    <property type="entry name" value="ABC TRANSPORTER PERMEASE PROTEIN-RELATED"/>
    <property type="match status" value="1"/>
</dbReference>
<comment type="subcellular location">
    <subcellularLocation>
        <location evidence="2 12">Cell inner membrane</location>
        <topology evidence="2 12">Multi-pass membrane protein</topology>
    </subcellularLocation>
</comment>
<organism evidence="13 14">
    <name type="scientific">Candidatus Kinetoplastidibacterium desouzai TCC079E</name>
    <dbReference type="NCBI Taxonomy" id="1208919"/>
    <lineage>
        <taxon>Bacteria</taxon>
        <taxon>Pseudomonadati</taxon>
        <taxon>Pseudomonadota</taxon>
        <taxon>Betaproteobacteria</taxon>
        <taxon>Candidatus Kinetoplastidibacterium</taxon>
    </lineage>
</organism>
<dbReference type="AlphaFoldDB" id="M1L1D7"/>
<keyword evidence="7" id="KW-1003">Cell membrane</keyword>
<dbReference type="OrthoDB" id="9806241at2"/>
<dbReference type="Proteomes" id="UP000011547">
    <property type="component" value="Chromosome"/>
</dbReference>
<evidence type="ECO:0000256" key="8">
    <source>
        <dbReference type="ARBA" id="ARBA00022519"/>
    </source>
</evidence>
<keyword evidence="8 12" id="KW-0997">Cell inner membrane</keyword>
<reference evidence="13 14" key="1">
    <citation type="journal article" date="2013" name="Genome Biol. Evol.">
        <title>Genome evolution and phylogenomic analysis of candidatus kinetoplastibacterium, the betaproteobacterial endosymbionts of strigomonas and angomonas.</title>
        <authorList>
            <person name="Alves J.M."/>
            <person name="Serrano M.G."/>
            <person name="Maia da Silva F."/>
            <person name="Voegtly L.J."/>
            <person name="Matveyev A.V."/>
            <person name="Teixeira M.M."/>
            <person name="Camargo E.P."/>
            <person name="Buck G.A."/>
        </authorList>
    </citation>
    <scope>NUCLEOTIDE SEQUENCE [LARGE SCALE GENOMIC DNA]</scope>
    <source>
        <strain evidence="13 14">TCC079E</strain>
    </source>
</reference>
<evidence type="ECO:0000256" key="4">
    <source>
        <dbReference type="ARBA" id="ARBA00011380"/>
    </source>
</evidence>
<keyword evidence="9 12" id="KW-0812">Transmembrane</keyword>
<dbReference type="NCBIfam" id="NF033619">
    <property type="entry name" value="perm_MlaE_1"/>
    <property type="match status" value="1"/>
</dbReference>
<dbReference type="NCBIfam" id="TIGR00056">
    <property type="entry name" value="MlaE family lipid ABC transporter permease subunit"/>
    <property type="match status" value="1"/>
</dbReference>
<feature type="transmembrane region" description="Helical" evidence="12">
    <location>
        <begin position="54"/>
        <end position="74"/>
    </location>
</feature>
<feature type="transmembrane region" description="Helical" evidence="12">
    <location>
        <begin position="12"/>
        <end position="34"/>
    </location>
</feature>
<dbReference type="STRING" id="1208919.CDSE_0240"/>
<dbReference type="HOGENOM" id="CLU_045686_1_1_4"/>
<evidence type="ECO:0000256" key="11">
    <source>
        <dbReference type="ARBA" id="ARBA00023136"/>
    </source>
</evidence>
<evidence type="ECO:0000313" key="14">
    <source>
        <dbReference type="Proteomes" id="UP000011547"/>
    </source>
</evidence>
<dbReference type="InterPro" id="IPR003453">
    <property type="entry name" value="ABC_MlaE_roteobac"/>
</dbReference>
<evidence type="ECO:0000256" key="9">
    <source>
        <dbReference type="ARBA" id="ARBA00022692"/>
    </source>
</evidence>
<protein>
    <recommendedName>
        <fullName evidence="5">Intermembrane phospholipid transport system permease protein MlaE</fullName>
    </recommendedName>
</protein>
<gene>
    <name evidence="13" type="ORF">CDSE_0240</name>
</gene>
<dbReference type="PANTHER" id="PTHR30188:SF4">
    <property type="entry name" value="PROTEIN TRIGALACTOSYLDIACYLGLYCEROL 1, CHLOROPLASTIC"/>
    <property type="match status" value="1"/>
</dbReference>